<sequence length="349" mass="39232">MKIRKPSVKQMAVFNICAIIILIFLWYLVRPLRIPELWTAPGNIVSIDPLIDAKPIRKESRHITTNLYMTYVKETEVNSRWEKFTLGIEGFEKRAVLQSYASAANGDFTERDLNALGKALIPYMKHDIIKAAMVHENIDWPEQISKPIVIFHPEKFKTGRDLQVGDEVVALNGAEIDSADDINLLLKDKKVGDTVIVKVIRNQHKQEVPVTIKELDMRGKATLGVYMKNRFTFDGLSEDDVVSLDDSYSGESGGFILALGLIQQLEPNIDFSKGRKIAGTGAISRGGDIQPIGNLDLKVLTASRENADLFFYPKFQEDQVTTAVKKYNIHNIELVGVRNLNEAISYLTN</sequence>
<evidence type="ECO:0000313" key="3">
    <source>
        <dbReference type="EMBL" id="RRJ54955.1"/>
    </source>
</evidence>
<dbReference type="EMBL" id="RRCN01000002">
    <property type="protein sequence ID" value="RRJ54955.1"/>
    <property type="molecule type" value="Genomic_DNA"/>
</dbReference>
<organism evidence="3 4">
    <name type="scientific">Paenibacillus oralis</name>
    <dbReference type="NCBI Taxonomy" id="2490856"/>
    <lineage>
        <taxon>Bacteria</taxon>
        <taxon>Bacillati</taxon>
        <taxon>Bacillota</taxon>
        <taxon>Bacilli</taxon>
        <taxon>Bacillales</taxon>
        <taxon>Paenibacillaceae</taxon>
        <taxon>Paenibacillus</taxon>
    </lineage>
</organism>
<keyword evidence="1" id="KW-1133">Transmembrane helix</keyword>
<dbReference type="Gene3D" id="3.30.230.10">
    <property type="match status" value="1"/>
</dbReference>
<dbReference type="InterPro" id="IPR014721">
    <property type="entry name" value="Ribsml_uS5_D2-typ_fold_subgr"/>
</dbReference>
<dbReference type="Pfam" id="PF13180">
    <property type="entry name" value="PDZ_2"/>
    <property type="match status" value="1"/>
</dbReference>
<dbReference type="InterPro" id="IPR020568">
    <property type="entry name" value="Ribosomal_Su5_D2-typ_SF"/>
</dbReference>
<evidence type="ECO:0000256" key="1">
    <source>
        <dbReference type="SAM" id="Phobius"/>
    </source>
</evidence>
<keyword evidence="1" id="KW-0472">Membrane</keyword>
<accession>A0A3P3TA75</accession>
<dbReference type="Proteomes" id="UP000267017">
    <property type="component" value="Unassembled WGS sequence"/>
</dbReference>
<dbReference type="AlphaFoldDB" id="A0A3P3TA75"/>
<protein>
    <submittedName>
        <fullName evidence="3">PDZ domain-containing protein</fullName>
    </submittedName>
</protein>
<gene>
    <name evidence="3" type="ORF">EHV15_35890</name>
</gene>
<reference evidence="3 4" key="1">
    <citation type="submission" date="2018-11" db="EMBL/GenBank/DDBJ databases">
        <title>Genome sequencing of Paenibacillus sp. KCOM 3021 (= ChDC PVNT-B20).</title>
        <authorList>
            <person name="Kook J.-K."/>
            <person name="Park S.-N."/>
            <person name="Lim Y.K."/>
        </authorList>
    </citation>
    <scope>NUCLEOTIDE SEQUENCE [LARGE SCALE GENOMIC DNA]</scope>
    <source>
        <strain evidence="3 4">KCOM 3021</strain>
    </source>
</reference>
<comment type="caution">
    <text evidence="3">The sequence shown here is derived from an EMBL/GenBank/DDBJ whole genome shotgun (WGS) entry which is preliminary data.</text>
</comment>
<dbReference type="RefSeq" id="WP_128636048.1">
    <property type="nucleotide sequence ID" value="NZ_RRCN01000002.1"/>
</dbReference>
<feature type="domain" description="PDZ" evidence="2">
    <location>
        <begin position="159"/>
        <end position="211"/>
    </location>
</feature>
<dbReference type="InterPro" id="IPR036034">
    <property type="entry name" value="PDZ_sf"/>
</dbReference>
<dbReference type="SUPFAM" id="SSF50156">
    <property type="entry name" value="PDZ domain-like"/>
    <property type="match status" value="1"/>
</dbReference>
<dbReference type="SUPFAM" id="SSF54211">
    <property type="entry name" value="Ribosomal protein S5 domain 2-like"/>
    <property type="match status" value="1"/>
</dbReference>
<dbReference type="InterPro" id="IPR001478">
    <property type="entry name" value="PDZ"/>
</dbReference>
<evidence type="ECO:0000259" key="2">
    <source>
        <dbReference type="Pfam" id="PF13180"/>
    </source>
</evidence>
<name>A0A3P3TA75_9BACL</name>
<keyword evidence="1" id="KW-0812">Transmembrane</keyword>
<dbReference type="OrthoDB" id="2195098at2"/>
<dbReference type="Gene3D" id="2.30.42.10">
    <property type="match status" value="1"/>
</dbReference>
<feature type="transmembrane region" description="Helical" evidence="1">
    <location>
        <begin position="12"/>
        <end position="29"/>
    </location>
</feature>
<keyword evidence="4" id="KW-1185">Reference proteome</keyword>
<proteinExistence type="predicted"/>
<evidence type="ECO:0000313" key="4">
    <source>
        <dbReference type="Proteomes" id="UP000267017"/>
    </source>
</evidence>